<comment type="catalytic activity">
    <reaction evidence="1">
        <text>ATP + protein L-histidine = ADP + protein N-phospho-L-histidine.</text>
        <dbReference type="EC" id="2.7.13.3"/>
    </reaction>
</comment>
<dbReference type="PANTHER" id="PTHR24421:SF10">
    <property type="entry name" value="NITRATE_NITRITE SENSOR PROTEIN NARQ"/>
    <property type="match status" value="1"/>
</dbReference>
<dbReference type="Proteomes" id="UP000317043">
    <property type="component" value="Unassembled WGS sequence"/>
</dbReference>
<proteinExistence type="predicted"/>
<evidence type="ECO:0000256" key="1">
    <source>
        <dbReference type="ARBA" id="ARBA00000085"/>
    </source>
</evidence>
<protein>
    <recommendedName>
        <fullName evidence="2">histidine kinase</fullName>
        <ecNumber evidence="2">2.7.13.3</ecNumber>
    </recommendedName>
</protein>
<dbReference type="Gene3D" id="1.20.5.1930">
    <property type="match status" value="1"/>
</dbReference>
<evidence type="ECO:0000313" key="11">
    <source>
        <dbReference type="EMBL" id="TQL79516.1"/>
    </source>
</evidence>
<dbReference type="Pfam" id="PF02518">
    <property type="entry name" value="HATPase_c"/>
    <property type="match status" value="1"/>
</dbReference>
<keyword evidence="7" id="KW-0067">ATP-binding</keyword>
<evidence type="ECO:0000313" key="12">
    <source>
        <dbReference type="Proteomes" id="UP000317043"/>
    </source>
</evidence>
<dbReference type="CDD" id="cd16917">
    <property type="entry name" value="HATPase_UhpB-NarQ-NarX-like"/>
    <property type="match status" value="1"/>
</dbReference>
<dbReference type="InterPro" id="IPR003594">
    <property type="entry name" value="HATPase_dom"/>
</dbReference>
<evidence type="ECO:0000256" key="4">
    <source>
        <dbReference type="ARBA" id="ARBA00022679"/>
    </source>
</evidence>
<dbReference type="SMART" id="SM00387">
    <property type="entry name" value="HATPase_c"/>
    <property type="match status" value="1"/>
</dbReference>
<organism evidence="11 12">
    <name type="scientific">Stackebrandtia endophytica</name>
    <dbReference type="NCBI Taxonomy" id="1496996"/>
    <lineage>
        <taxon>Bacteria</taxon>
        <taxon>Bacillati</taxon>
        <taxon>Actinomycetota</taxon>
        <taxon>Actinomycetes</taxon>
        <taxon>Glycomycetales</taxon>
        <taxon>Glycomycetaceae</taxon>
        <taxon>Stackebrandtia</taxon>
    </lineage>
</organism>
<evidence type="ECO:0000256" key="7">
    <source>
        <dbReference type="ARBA" id="ARBA00022840"/>
    </source>
</evidence>
<dbReference type="Gene3D" id="3.30.565.10">
    <property type="entry name" value="Histidine kinase-like ATPase, C-terminal domain"/>
    <property type="match status" value="1"/>
</dbReference>
<dbReference type="InterPro" id="IPR011712">
    <property type="entry name" value="Sig_transdc_His_kin_sub3_dim/P"/>
</dbReference>
<feature type="domain" description="Histidine kinase/HSP90-like ATPase" evidence="10">
    <location>
        <begin position="314"/>
        <end position="404"/>
    </location>
</feature>
<keyword evidence="6 11" id="KW-0418">Kinase</keyword>
<feature type="region of interest" description="Disordered" evidence="9">
    <location>
        <begin position="400"/>
        <end position="421"/>
    </location>
</feature>
<dbReference type="GO" id="GO:0046983">
    <property type="term" value="F:protein dimerization activity"/>
    <property type="evidence" value="ECO:0007669"/>
    <property type="project" value="InterPro"/>
</dbReference>
<evidence type="ECO:0000256" key="8">
    <source>
        <dbReference type="ARBA" id="ARBA00023012"/>
    </source>
</evidence>
<dbReference type="SUPFAM" id="SSF55874">
    <property type="entry name" value="ATPase domain of HSP90 chaperone/DNA topoisomerase II/histidine kinase"/>
    <property type="match status" value="1"/>
</dbReference>
<keyword evidence="12" id="KW-1185">Reference proteome</keyword>
<dbReference type="GO" id="GO:0005524">
    <property type="term" value="F:ATP binding"/>
    <property type="evidence" value="ECO:0007669"/>
    <property type="project" value="UniProtKB-KW"/>
</dbReference>
<keyword evidence="3" id="KW-0597">Phosphoprotein</keyword>
<reference evidence="11 12" key="1">
    <citation type="submission" date="2019-06" db="EMBL/GenBank/DDBJ databases">
        <title>Sequencing the genomes of 1000 actinobacteria strains.</title>
        <authorList>
            <person name="Klenk H.-P."/>
        </authorList>
    </citation>
    <scope>NUCLEOTIDE SEQUENCE [LARGE SCALE GENOMIC DNA]</scope>
    <source>
        <strain evidence="11 12">DSM 45928</strain>
    </source>
</reference>
<feature type="compositionally biased region" description="Basic and acidic residues" evidence="9">
    <location>
        <begin position="411"/>
        <end position="421"/>
    </location>
</feature>
<evidence type="ECO:0000256" key="5">
    <source>
        <dbReference type="ARBA" id="ARBA00022741"/>
    </source>
</evidence>
<evidence type="ECO:0000259" key="10">
    <source>
        <dbReference type="SMART" id="SM00387"/>
    </source>
</evidence>
<accession>A0A543B3V2</accession>
<dbReference type="GO" id="GO:0000155">
    <property type="term" value="F:phosphorelay sensor kinase activity"/>
    <property type="evidence" value="ECO:0007669"/>
    <property type="project" value="InterPro"/>
</dbReference>
<evidence type="ECO:0000256" key="6">
    <source>
        <dbReference type="ARBA" id="ARBA00022777"/>
    </source>
</evidence>
<comment type="caution">
    <text evidence="11">The sequence shown here is derived from an EMBL/GenBank/DDBJ whole genome shotgun (WGS) entry which is preliminary data.</text>
</comment>
<dbReference type="EC" id="2.7.13.3" evidence="2"/>
<dbReference type="Pfam" id="PF07730">
    <property type="entry name" value="HisKA_3"/>
    <property type="match status" value="1"/>
</dbReference>
<evidence type="ECO:0000256" key="3">
    <source>
        <dbReference type="ARBA" id="ARBA00022553"/>
    </source>
</evidence>
<dbReference type="InterPro" id="IPR050482">
    <property type="entry name" value="Sensor_HK_TwoCompSys"/>
</dbReference>
<dbReference type="GO" id="GO:0016020">
    <property type="term" value="C:membrane"/>
    <property type="evidence" value="ECO:0007669"/>
    <property type="project" value="InterPro"/>
</dbReference>
<keyword evidence="4" id="KW-0808">Transferase</keyword>
<name>A0A543B3V2_9ACTN</name>
<evidence type="ECO:0000256" key="9">
    <source>
        <dbReference type="SAM" id="MobiDB-lite"/>
    </source>
</evidence>
<dbReference type="InterPro" id="IPR036890">
    <property type="entry name" value="HATPase_C_sf"/>
</dbReference>
<keyword evidence="5" id="KW-0547">Nucleotide-binding</keyword>
<dbReference type="EMBL" id="VFOW01000001">
    <property type="protein sequence ID" value="TQL79516.1"/>
    <property type="molecule type" value="Genomic_DNA"/>
</dbReference>
<keyword evidence="8" id="KW-0902">Two-component regulatory system</keyword>
<sequence length="421" mass="44604">MWNRVGVLPGKYSESIQQRWRTVSAMRRGPEPINWRWDPPVAGLLTVVAVAGAVGAPSEEAVIDVPSLRTAGLALLVAASLSLVVRRRHPTVVAVSGALCAGTYFLMVNDNIAAAIPAAVGLYTLSSQGYRIRAVAIITGCTTVALITAVVLSGDPEPSIQRTLGRTGWMAAVMIAGEVVRYQSQLLSQARARAVEAELTREEAAGRRAAEERVRIARELHDSLTHSISVINVQSSVALHVLPQRPAEAEEAVRHIRSAGQDAMRELRSTLQTLRISDTDANPSLSGIADLVRRMGDVGMTVTLAGEEVALSGEADVAAYRIVQEALTNAVRHSGAKRVRVDLIPGASSLTIVVGDDGVGADEVTEGHGLTGMRERVTALGGSLKLNRSSIGGFEVRAELPMSPVEPSGGEAHRDQDPVGR</sequence>
<dbReference type="InParanoid" id="A0A543B3V2"/>
<gene>
    <name evidence="11" type="ORF">FB566_5125</name>
</gene>
<dbReference type="AlphaFoldDB" id="A0A543B3V2"/>
<evidence type="ECO:0000256" key="2">
    <source>
        <dbReference type="ARBA" id="ARBA00012438"/>
    </source>
</evidence>
<dbReference type="PANTHER" id="PTHR24421">
    <property type="entry name" value="NITRATE/NITRITE SENSOR PROTEIN NARX-RELATED"/>
    <property type="match status" value="1"/>
</dbReference>